<proteinExistence type="predicted"/>
<evidence type="ECO:0000313" key="2">
    <source>
        <dbReference type="Proteomes" id="UP000192247"/>
    </source>
</evidence>
<name>A0A1V9X9A8_9ACAR</name>
<comment type="caution">
    <text evidence="1">The sequence shown here is derived from an EMBL/GenBank/DDBJ whole genome shotgun (WGS) entry which is preliminary data.</text>
</comment>
<sequence>MQPTCIVRRSYTHRRTFDLLYRLMARAKNKVFALSNHPTIKYRKTSKTHEQASPILCIEPCCVSMHKPYSASAYIALPHFKKFYQCDTGINT</sequence>
<keyword evidence="2" id="KW-1185">Reference proteome</keyword>
<dbReference type="EMBL" id="MNPL01019397">
    <property type="protein sequence ID" value="OQR69912.1"/>
    <property type="molecule type" value="Genomic_DNA"/>
</dbReference>
<protein>
    <submittedName>
        <fullName evidence="1">Uncharacterized protein</fullName>
    </submittedName>
</protein>
<gene>
    <name evidence="1" type="ORF">BIW11_11979</name>
</gene>
<organism evidence="1 2">
    <name type="scientific">Tropilaelaps mercedesae</name>
    <dbReference type="NCBI Taxonomy" id="418985"/>
    <lineage>
        <taxon>Eukaryota</taxon>
        <taxon>Metazoa</taxon>
        <taxon>Ecdysozoa</taxon>
        <taxon>Arthropoda</taxon>
        <taxon>Chelicerata</taxon>
        <taxon>Arachnida</taxon>
        <taxon>Acari</taxon>
        <taxon>Parasitiformes</taxon>
        <taxon>Mesostigmata</taxon>
        <taxon>Gamasina</taxon>
        <taxon>Dermanyssoidea</taxon>
        <taxon>Laelapidae</taxon>
        <taxon>Tropilaelaps</taxon>
    </lineage>
</organism>
<evidence type="ECO:0000313" key="1">
    <source>
        <dbReference type="EMBL" id="OQR69912.1"/>
    </source>
</evidence>
<dbReference type="InParanoid" id="A0A1V9X9A8"/>
<dbReference type="AlphaFoldDB" id="A0A1V9X9A8"/>
<reference evidence="1 2" key="1">
    <citation type="journal article" date="2017" name="Gigascience">
        <title>Draft genome of the honey bee ectoparasitic mite, Tropilaelaps mercedesae, is shaped by the parasitic life history.</title>
        <authorList>
            <person name="Dong X."/>
            <person name="Armstrong S.D."/>
            <person name="Xia D."/>
            <person name="Makepeace B.L."/>
            <person name="Darby A.C."/>
            <person name="Kadowaki T."/>
        </authorList>
    </citation>
    <scope>NUCLEOTIDE SEQUENCE [LARGE SCALE GENOMIC DNA]</scope>
    <source>
        <strain evidence="1">Wuxi-XJTLU</strain>
    </source>
</reference>
<accession>A0A1V9X9A8</accession>
<dbReference type="Proteomes" id="UP000192247">
    <property type="component" value="Unassembled WGS sequence"/>
</dbReference>